<evidence type="ECO:0000313" key="5">
    <source>
        <dbReference type="Proteomes" id="UP000593562"/>
    </source>
</evidence>
<sequence>MDHSEPHWWTNSSFSPPSLRLWDFRLHSDGLPQGSHAAGAHGSSLPSNSKGSRRRVVSKPYAKHHHSVSDGALSYSGSPTDNIRAPRWTSPVRKFKVGEFCSSSVQGSTSDATWFPCSTERRHAARVTAESPSFGSPSSLSELYHWKSTVRQRSPFPYRNHSSRRTQSKAVYPLMFHNPVSDGEAFGGTDVDSFEGFTPGGMDWASASNWPDNSSSEHKFHKALTELHKLETSPDPSASSRREGFRWSSSSSYDIGFDGEEMDVESRRSPIGPVADQKCGVCGKFLWQKSPWSSRRMMRGGDMPTAGVLPCSHMFHAECLEQVTPKTEIRCPPCPMCSKTIGSMEESPSVSQPLQMALRSVRRSRGVVISEAQEGHENDEAGNRTKDRLRRNWSRAFAKWNGSSSLKNHLKSHFSYKGKASKDILSANLLCRGGPSSSSSRDIV</sequence>
<organism evidence="4 5">
    <name type="scientific">Tripterygium wilfordii</name>
    <name type="common">Thunder God vine</name>
    <dbReference type="NCBI Taxonomy" id="458696"/>
    <lineage>
        <taxon>Eukaryota</taxon>
        <taxon>Viridiplantae</taxon>
        <taxon>Streptophyta</taxon>
        <taxon>Embryophyta</taxon>
        <taxon>Tracheophyta</taxon>
        <taxon>Spermatophyta</taxon>
        <taxon>Magnoliopsida</taxon>
        <taxon>eudicotyledons</taxon>
        <taxon>Gunneridae</taxon>
        <taxon>Pentapetalae</taxon>
        <taxon>rosids</taxon>
        <taxon>fabids</taxon>
        <taxon>Celastrales</taxon>
        <taxon>Celastraceae</taxon>
        <taxon>Tripterygium</taxon>
    </lineage>
</organism>
<dbReference type="GO" id="GO:0008270">
    <property type="term" value="F:zinc ion binding"/>
    <property type="evidence" value="ECO:0007669"/>
    <property type="project" value="UniProtKB-KW"/>
</dbReference>
<dbReference type="PANTHER" id="PTHR31150:SF2">
    <property type="entry name" value="RING_U-BOX SUPERFAMILY PROTEIN"/>
    <property type="match status" value="1"/>
</dbReference>
<comment type="caution">
    <text evidence="4">The sequence shown here is derived from an EMBL/GenBank/DDBJ whole genome shotgun (WGS) entry which is preliminary data.</text>
</comment>
<feature type="region of interest" description="Disordered" evidence="2">
    <location>
        <begin position="33"/>
        <end position="78"/>
    </location>
</feature>
<dbReference type="AlphaFoldDB" id="A0A7J7BVJ9"/>
<dbReference type="Gene3D" id="3.30.40.10">
    <property type="entry name" value="Zinc/RING finger domain, C3HC4 (zinc finger)"/>
    <property type="match status" value="1"/>
</dbReference>
<reference evidence="4 5" key="1">
    <citation type="journal article" date="2020" name="Nat. Commun.">
        <title>Genome of Tripterygium wilfordii and identification of cytochrome P450 involved in triptolide biosynthesis.</title>
        <authorList>
            <person name="Tu L."/>
            <person name="Su P."/>
            <person name="Zhang Z."/>
            <person name="Gao L."/>
            <person name="Wang J."/>
            <person name="Hu T."/>
            <person name="Zhou J."/>
            <person name="Zhang Y."/>
            <person name="Zhao Y."/>
            <person name="Liu Y."/>
            <person name="Song Y."/>
            <person name="Tong Y."/>
            <person name="Lu Y."/>
            <person name="Yang J."/>
            <person name="Xu C."/>
            <person name="Jia M."/>
            <person name="Peters R.J."/>
            <person name="Huang L."/>
            <person name="Gao W."/>
        </authorList>
    </citation>
    <scope>NUCLEOTIDE SEQUENCE [LARGE SCALE GENOMIC DNA]</scope>
    <source>
        <strain evidence="5">cv. XIE 37</strain>
        <tissue evidence="4">Leaf</tissue>
    </source>
</reference>
<dbReference type="PANTHER" id="PTHR31150">
    <property type="entry name" value="EXPRESSED PROTEIN"/>
    <property type="match status" value="1"/>
</dbReference>
<evidence type="ECO:0000256" key="2">
    <source>
        <dbReference type="SAM" id="MobiDB-lite"/>
    </source>
</evidence>
<keyword evidence="1" id="KW-0863">Zinc-finger</keyword>
<dbReference type="PROSITE" id="PS50089">
    <property type="entry name" value="ZF_RING_2"/>
    <property type="match status" value="1"/>
</dbReference>
<evidence type="ECO:0000259" key="3">
    <source>
        <dbReference type="PROSITE" id="PS50089"/>
    </source>
</evidence>
<evidence type="ECO:0000256" key="1">
    <source>
        <dbReference type="PROSITE-ProRule" id="PRU00175"/>
    </source>
</evidence>
<feature type="domain" description="RING-type" evidence="3">
    <location>
        <begin position="279"/>
        <end position="338"/>
    </location>
</feature>
<dbReference type="EMBL" id="JAAARO010000023">
    <property type="protein sequence ID" value="KAF5725705.1"/>
    <property type="molecule type" value="Genomic_DNA"/>
</dbReference>
<keyword evidence="5" id="KW-1185">Reference proteome</keyword>
<dbReference type="Proteomes" id="UP000593562">
    <property type="component" value="Unassembled WGS sequence"/>
</dbReference>
<feature type="compositionally biased region" description="Basic residues" evidence="2">
    <location>
        <begin position="51"/>
        <end position="66"/>
    </location>
</feature>
<dbReference type="OrthoDB" id="755409at2759"/>
<protein>
    <recommendedName>
        <fullName evidence="3">RING-type domain-containing protein</fullName>
    </recommendedName>
</protein>
<keyword evidence="1" id="KW-0862">Zinc</keyword>
<dbReference type="InParanoid" id="A0A7J7BVJ9"/>
<dbReference type="InterPro" id="IPR013083">
    <property type="entry name" value="Znf_RING/FYVE/PHD"/>
</dbReference>
<dbReference type="SMART" id="SM00184">
    <property type="entry name" value="RING"/>
    <property type="match status" value="1"/>
</dbReference>
<accession>A0A7J7BVJ9</accession>
<proteinExistence type="predicted"/>
<name>A0A7J7BVJ9_TRIWF</name>
<evidence type="ECO:0000313" key="4">
    <source>
        <dbReference type="EMBL" id="KAF5725705.1"/>
    </source>
</evidence>
<keyword evidence="1" id="KW-0479">Metal-binding</keyword>
<gene>
    <name evidence="4" type="ORF">HS088_TW23G00432</name>
</gene>
<dbReference type="SUPFAM" id="SSF57850">
    <property type="entry name" value="RING/U-box"/>
    <property type="match status" value="1"/>
</dbReference>
<dbReference type="InterPro" id="IPR001841">
    <property type="entry name" value="Znf_RING"/>
</dbReference>